<evidence type="ECO:0000256" key="7">
    <source>
        <dbReference type="ARBA" id="ARBA00037281"/>
    </source>
</evidence>
<comment type="pathway">
    <text evidence="8">Carotenoid biosynthesis; staphyloxanthin biosynthesis; staphyloxanthin from farnesyl diphosphate: step 4/5.</text>
</comment>
<feature type="transmembrane region" description="Helical" evidence="11">
    <location>
        <begin position="330"/>
        <end position="350"/>
    </location>
</feature>
<dbReference type="Proteomes" id="UP000281498">
    <property type="component" value="Unassembled WGS sequence"/>
</dbReference>
<dbReference type="RefSeq" id="WP_110937010.1">
    <property type="nucleotide sequence ID" value="NZ_KZ614146.1"/>
</dbReference>
<accession>A0A3A9K0C2</accession>
<evidence type="ECO:0000256" key="1">
    <source>
        <dbReference type="ARBA" id="ARBA00004236"/>
    </source>
</evidence>
<evidence type="ECO:0000256" key="6">
    <source>
        <dbReference type="ARBA" id="ARBA00023136"/>
    </source>
</evidence>
<keyword evidence="11" id="KW-0812">Transmembrane</keyword>
<dbReference type="Gene3D" id="3.90.550.10">
    <property type="entry name" value="Spore Coat Polysaccharide Biosynthesis Protein SpsA, Chain A"/>
    <property type="match status" value="1"/>
</dbReference>
<evidence type="ECO:0000256" key="11">
    <source>
        <dbReference type="SAM" id="Phobius"/>
    </source>
</evidence>
<dbReference type="Pfam" id="PF00535">
    <property type="entry name" value="Glycos_transf_2"/>
    <property type="match status" value="1"/>
</dbReference>
<comment type="function">
    <text evidence="7">Catalyzes the glycosylation of 4,4'-diaponeurosporenoate, i.e. the esterification of glucose at the C1'' position with the carboxyl group of 4,4'-diaponeurosporenic acid, to form glycosyl-4,4'-diaponeurosporenoate. This is a step in the biosynthesis of staphyloxanthin, an orange pigment present in most staphylococci strains.</text>
</comment>
<comment type="similarity">
    <text evidence="9">Belongs to the glycosyltransferase 2 family. CrtQ subfamily.</text>
</comment>
<keyword evidence="6 11" id="KW-0472">Membrane</keyword>
<gene>
    <name evidence="13" type="ORF">CR203_16605</name>
</gene>
<comment type="caution">
    <text evidence="13">The sequence shown here is derived from an EMBL/GenBank/DDBJ whole genome shotgun (WGS) entry which is preliminary data.</text>
</comment>
<feature type="domain" description="Glycosyltransferase 2-like" evidence="12">
    <location>
        <begin position="44"/>
        <end position="175"/>
    </location>
</feature>
<dbReference type="OrthoDB" id="9800276at2"/>
<evidence type="ECO:0000256" key="3">
    <source>
        <dbReference type="ARBA" id="ARBA00022676"/>
    </source>
</evidence>
<dbReference type="PANTHER" id="PTHR43646">
    <property type="entry name" value="GLYCOSYLTRANSFERASE"/>
    <property type="match status" value="1"/>
</dbReference>
<dbReference type="GO" id="GO:0005886">
    <property type="term" value="C:plasma membrane"/>
    <property type="evidence" value="ECO:0007669"/>
    <property type="project" value="UniProtKB-SubCell"/>
</dbReference>
<evidence type="ECO:0000256" key="8">
    <source>
        <dbReference type="ARBA" id="ARBA00037904"/>
    </source>
</evidence>
<reference evidence="13 14" key="1">
    <citation type="submission" date="2017-10" db="EMBL/GenBank/DDBJ databases">
        <title>Bacillus sp. nov., a halophilic bacterium isolated from a Keqin Lake.</title>
        <authorList>
            <person name="Wang H."/>
        </authorList>
    </citation>
    <scope>NUCLEOTIDE SEQUENCE [LARGE SCALE GENOMIC DNA]</scope>
    <source>
        <strain evidence="13 14">KCTC 13187</strain>
    </source>
</reference>
<evidence type="ECO:0000259" key="12">
    <source>
        <dbReference type="Pfam" id="PF00535"/>
    </source>
</evidence>
<evidence type="ECO:0000256" key="10">
    <source>
        <dbReference type="ARBA" id="ARBA00040345"/>
    </source>
</evidence>
<evidence type="ECO:0000313" key="13">
    <source>
        <dbReference type="EMBL" id="RKL66177.1"/>
    </source>
</evidence>
<evidence type="ECO:0000313" key="14">
    <source>
        <dbReference type="Proteomes" id="UP000281498"/>
    </source>
</evidence>
<dbReference type="GO" id="GO:0016757">
    <property type="term" value="F:glycosyltransferase activity"/>
    <property type="evidence" value="ECO:0007669"/>
    <property type="project" value="UniProtKB-KW"/>
</dbReference>
<sequence>MTAFALLIFIGGCVIFLQWYIGIRRLPVISNYPSDCLRDLPSVTVIVAVRDEEKNIYDSVYTLLNQNYCHLEIIVVNDRSTDHTLSLLNKLKASHINHDKLKIITISHLPAGWLGKNHALYQGFLQSKGEILLFTDGDIFFTKETLKRTVNYLISYNLDHLTLIPENKGGTLPYRAFHSYWSIIGIWNFIQLNHAGVGAFNMIRASVYRKIGTHESVALSPDDDLKLGKLIVSKGFRQQLGLGKDLVSVQWYQNIPEVIHGLEKNLFAFMRYRVLYVVLFSIVIFLFHVIPFIGLFTASFFAQLTFAAVISLYALMFTINARIFNDSSWFFLWVPINAFIFIFCLCRSAYKTIRNGGITWRGTRYPLKDLRKK</sequence>
<dbReference type="GO" id="GO:0016117">
    <property type="term" value="P:carotenoid biosynthetic process"/>
    <property type="evidence" value="ECO:0007669"/>
    <property type="project" value="UniProtKB-KW"/>
</dbReference>
<keyword evidence="2" id="KW-1003">Cell membrane</keyword>
<comment type="subcellular location">
    <subcellularLocation>
        <location evidence="1">Cell membrane</location>
    </subcellularLocation>
</comment>
<evidence type="ECO:0000256" key="2">
    <source>
        <dbReference type="ARBA" id="ARBA00022475"/>
    </source>
</evidence>
<evidence type="ECO:0000256" key="4">
    <source>
        <dbReference type="ARBA" id="ARBA00022679"/>
    </source>
</evidence>
<keyword evidence="3" id="KW-0328">Glycosyltransferase</keyword>
<name>A0A3A9K0C2_9BACI</name>
<keyword evidence="14" id="KW-1185">Reference proteome</keyword>
<feature type="transmembrane region" description="Helical" evidence="11">
    <location>
        <begin position="300"/>
        <end position="318"/>
    </location>
</feature>
<evidence type="ECO:0000256" key="9">
    <source>
        <dbReference type="ARBA" id="ARBA00038120"/>
    </source>
</evidence>
<dbReference type="InterPro" id="IPR029044">
    <property type="entry name" value="Nucleotide-diphossugar_trans"/>
</dbReference>
<dbReference type="InterPro" id="IPR001173">
    <property type="entry name" value="Glyco_trans_2-like"/>
</dbReference>
<feature type="transmembrane region" description="Helical" evidence="11">
    <location>
        <begin position="274"/>
        <end position="294"/>
    </location>
</feature>
<dbReference type="EMBL" id="PDOE01000008">
    <property type="protein sequence ID" value="RKL66177.1"/>
    <property type="molecule type" value="Genomic_DNA"/>
</dbReference>
<dbReference type="SUPFAM" id="SSF53448">
    <property type="entry name" value="Nucleotide-diphospho-sugar transferases"/>
    <property type="match status" value="1"/>
</dbReference>
<dbReference type="PANTHER" id="PTHR43646:SF2">
    <property type="entry name" value="GLYCOSYLTRANSFERASE 2-LIKE DOMAIN-CONTAINING PROTEIN"/>
    <property type="match status" value="1"/>
</dbReference>
<proteinExistence type="inferred from homology"/>
<feature type="transmembrane region" description="Helical" evidence="11">
    <location>
        <begin position="6"/>
        <end position="23"/>
    </location>
</feature>
<protein>
    <recommendedName>
        <fullName evidence="10">4,4'-diaponeurosporenoate glycosyltransferase</fullName>
    </recommendedName>
</protein>
<dbReference type="AlphaFoldDB" id="A0A3A9K0C2"/>
<keyword evidence="4 13" id="KW-0808">Transferase</keyword>
<organism evidence="13 14">
    <name type="scientific">Salipaludibacillus neizhouensis</name>
    <dbReference type="NCBI Taxonomy" id="885475"/>
    <lineage>
        <taxon>Bacteria</taxon>
        <taxon>Bacillati</taxon>
        <taxon>Bacillota</taxon>
        <taxon>Bacilli</taxon>
        <taxon>Bacillales</taxon>
        <taxon>Bacillaceae</taxon>
    </lineage>
</organism>
<keyword evidence="11" id="KW-1133">Transmembrane helix</keyword>
<keyword evidence="5" id="KW-0125">Carotenoid biosynthesis</keyword>
<evidence type="ECO:0000256" key="5">
    <source>
        <dbReference type="ARBA" id="ARBA00022746"/>
    </source>
</evidence>